<reference evidence="1 2" key="1">
    <citation type="submission" date="2020-08" db="EMBL/GenBank/DDBJ databases">
        <title>Genomic Encyclopedia of Type Strains, Phase III (KMG-III): the genomes of soil and plant-associated and newly described type strains.</title>
        <authorList>
            <person name="Whitman W."/>
        </authorList>
    </citation>
    <scope>NUCLEOTIDE SEQUENCE [LARGE SCALE GENOMIC DNA]</scope>
    <source>
        <strain evidence="1 2">CECT 7282</strain>
    </source>
</reference>
<keyword evidence="2" id="KW-1185">Reference proteome</keyword>
<sequence length="125" mass="14021">MPGLQVKAGPDGEEKHRITITHGGTETIVSPEGTPFTFTHDELTISFTYFGNQYDANRPQDCIYEGGHIIPEWKLSEESKHDPLPLLGPFTVWRISVESRKNPGLDISGIDEITLEFLGEHNEFP</sequence>
<dbReference type="RefSeq" id="WP_183328267.1">
    <property type="nucleotide sequence ID" value="NZ_JACHXP010000034.1"/>
</dbReference>
<accession>A0A839VBN5</accession>
<protein>
    <submittedName>
        <fullName evidence="1">Uncharacterized protein</fullName>
    </submittedName>
</protein>
<gene>
    <name evidence="1" type="ORF">FHR94_003838</name>
</gene>
<dbReference type="Proteomes" id="UP000547614">
    <property type="component" value="Unassembled WGS sequence"/>
</dbReference>
<organism evidence="1 2">
    <name type="scientific">Halomonas cerina</name>
    <dbReference type="NCBI Taxonomy" id="447424"/>
    <lineage>
        <taxon>Bacteria</taxon>
        <taxon>Pseudomonadati</taxon>
        <taxon>Pseudomonadota</taxon>
        <taxon>Gammaproteobacteria</taxon>
        <taxon>Oceanospirillales</taxon>
        <taxon>Halomonadaceae</taxon>
        <taxon>Halomonas</taxon>
    </lineage>
</organism>
<dbReference type="AlphaFoldDB" id="A0A839VBN5"/>
<proteinExistence type="predicted"/>
<dbReference type="EMBL" id="JACHXP010000034">
    <property type="protein sequence ID" value="MBB3192541.1"/>
    <property type="molecule type" value="Genomic_DNA"/>
</dbReference>
<name>A0A839VBN5_9GAMM</name>
<evidence type="ECO:0000313" key="1">
    <source>
        <dbReference type="EMBL" id="MBB3192541.1"/>
    </source>
</evidence>
<comment type="caution">
    <text evidence="1">The sequence shown here is derived from an EMBL/GenBank/DDBJ whole genome shotgun (WGS) entry which is preliminary data.</text>
</comment>
<evidence type="ECO:0000313" key="2">
    <source>
        <dbReference type="Proteomes" id="UP000547614"/>
    </source>
</evidence>